<dbReference type="OrthoDB" id="9775607at2"/>
<gene>
    <name evidence="8" type="primary">ade</name>
    <name evidence="11" type="ORF">SAMN05216225_100934</name>
</gene>
<evidence type="ECO:0000256" key="8">
    <source>
        <dbReference type="HAMAP-Rule" id="MF_01518"/>
    </source>
</evidence>
<keyword evidence="4 8" id="KW-0378">Hydrolase</keyword>
<dbReference type="Pfam" id="PF01979">
    <property type="entry name" value="Amidohydro_1"/>
    <property type="match status" value="1"/>
</dbReference>
<dbReference type="Proteomes" id="UP000183988">
    <property type="component" value="Unassembled WGS sequence"/>
</dbReference>
<sequence length="584" mass="63756">MNQKTLKKRIAVAAKKEPADTVVVNGKIIDVFNQEIIEADLAIVDGVIAGIGKYNGHNVIDAKGKYISPGFIDGHVHIESAMVTPAEFAKVVLPHGVTTVIADPHEIANVSGVDGIQFMLDASDDIPLNVYIGIPSCVPATPFENAGAILEAIDLKPFYNHDRCIALGEVMDYPAVHNRDDAMLEKLLQAMENERVIDGHAAGIEQNGINVYMAAGITSDHECTTSEEAKDRLQRGMYVMLREGSASRDLRELLKAVNDKNARRCLFVTDDKHLDDIIEEGSIDHNVRVAIEHGISPITAIQMATLNGAERFKLTRKGAIAPGYDADFLLLDNLEEVMISETYVSGELVAKNGHCNQKIVSSVPDDRLMNSVNMKEINKEDLQINLPDDNVVNVISIIPNSIVTKHHIQKVPVQNKQFIPSIKDDLSKLVVLERHHSRGTVGLGILNGLGLKTGAIASTIAHDSHNIVAASMNDEDLLKAVHVIREMQGGIAVVDKGEVLASIPLTISGLISNNHYQAVYDGLQRVNDALSAIGFEGDFNPFITLSFLALPVIPELKLTDQGLFDVKQFKHISIERNEIYSNNN</sequence>
<evidence type="ECO:0000259" key="10">
    <source>
        <dbReference type="Pfam" id="PF13382"/>
    </source>
</evidence>
<dbReference type="Gene3D" id="2.30.40.10">
    <property type="entry name" value="Urease, subunit C, domain 1"/>
    <property type="match status" value="1"/>
</dbReference>
<dbReference type="CDD" id="cd01295">
    <property type="entry name" value="AdeC"/>
    <property type="match status" value="1"/>
</dbReference>
<evidence type="ECO:0000256" key="1">
    <source>
        <dbReference type="ARBA" id="ARBA00001936"/>
    </source>
</evidence>
<comment type="cofactor">
    <cofactor evidence="1 8">
        <name>Mn(2+)</name>
        <dbReference type="ChEBI" id="CHEBI:29035"/>
    </cofactor>
</comment>
<evidence type="ECO:0000256" key="6">
    <source>
        <dbReference type="ARBA" id="ARBA00047720"/>
    </source>
</evidence>
<evidence type="ECO:0000256" key="7">
    <source>
        <dbReference type="ARBA" id="ARBA00069718"/>
    </source>
</evidence>
<dbReference type="Pfam" id="PF13382">
    <property type="entry name" value="Adenine_deam_C"/>
    <property type="match status" value="1"/>
</dbReference>
<dbReference type="SUPFAM" id="SSF51338">
    <property type="entry name" value="Composite domain of metallo-dependent hydrolases"/>
    <property type="match status" value="1"/>
</dbReference>
<dbReference type="InterPro" id="IPR006679">
    <property type="entry name" value="Adenine_deam"/>
</dbReference>
<dbReference type="InterPro" id="IPR026912">
    <property type="entry name" value="Adenine_deam_C"/>
</dbReference>
<dbReference type="RefSeq" id="WP_072889092.1">
    <property type="nucleotide sequence ID" value="NZ_FQVW01000009.1"/>
</dbReference>
<keyword evidence="12" id="KW-1185">Reference proteome</keyword>
<feature type="domain" description="Adenine deaminase C-terminal" evidence="10">
    <location>
        <begin position="402"/>
        <end position="570"/>
    </location>
</feature>
<reference evidence="11 12" key="1">
    <citation type="submission" date="2016-11" db="EMBL/GenBank/DDBJ databases">
        <authorList>
            <person name="Jaros S."/>
            <person name="Januszkiewicz K."/>
            <person name="Wedrychowicz H."/>
        </authorList>
    </citation>
    <scope>NUCLEOTIDE SEQUENCE [LARGE SCALE GENOMIC DNA]</scope>
    <source>
        <strain evidence="11 12">IBRC-M 10683</strain>
    </source>
</reference>
<evidence type="ECO:0000256" key="4">
    <source>
        <dbReference type="ARBA" id="ARBA00022801"/>
    </source>
</evidence>
<evidence type="ECO:0000256" key="5">
    <source>
        <dbReference type="ARBA" id="ARBA00023211"/>
    </source>
</evidence>
<dbReference type="InterPro" id="IPR011059">
    <property type="entry name" value="Metal-dep_hydrolase_composite"/>
</dbReference>
<dbReference type="InterPro" id="IPR032466">
    <property type="entry name" value="Metal_Hydrolase"/>
</dbReference>
<accession>A0A1M5FMV6</accession>
<name>A0A1M5FMV6_9BACI</name>
<evidence type="ECO:0000259" key="9">
    <source>
        <dbReference type="Pfam" id="PF01979"/>
    </source>
</evidence>
<comment type="catalytic activity">
    <reaction evidence="6 8">
        <text>adenine + H2O + H(+) = hypoxanthine + NH4(+)</text>
        <dbReference type="Rhea" id="RHEA:23688"/>
        <dbReference type="ChEBI" id="CHEBI:15377"/>
        <dbReference type="ChEBI" id="CHEBI:15378"/>
        <dbReference type="ChEBI" id="CHEBI:16708"/>
        <dbReference type="ChEBI" id="CHEBI:17368"/>
        <dbReference type="ChEBI" id="CHEBI:28938"/>
        <dbReference type="EC" id="3.5.4.2"/>
    </reaction>
</comment>
<dbReference type="PANTHER" id="PTHR11113:SF2">
    <property type="entry name" value="ADENINE DEAMINASE"/>
    <property type="match status" value="1"/>
</dbReference>
<dbReference type="FunFam" id="3.20.20.140:FF:000016">
    <property type="entry name" value="Adenine deaminase"/>
    <property type="match status" value="1"/>
</dbReference>
<dbReference type="GO" id="GO:0000034">
    <property type="term" value="F:adenine deaminase activity"/>
    <property type="evidence" value="ECO:0007669"/>
    <property type="project" value="UniProtKB-UniRule"/>
</dbReference>
<dbReference type="EMBL" id="FQVW01000009">
    <property type="protein sequence ID" value="SHF92492.1"/>
    <property type="molecule type" value="Genomic_DNA"/>
</dbReference>
<dbReference type="STRING" id="930117.SAMN05216225_100934"/>
<dbReference type="PANTHER" id="PTHR11113">
    <property type="entry name" value="N-ACETYLGLUCOSAMINE-6-PHOSPHATE DEACETYLASE"/>
    <property type="match status" value="1"/>
</dbReference>
<dbReference type="InterPro" id="IPR006680">
    <property type="entry name" value="Amidohydro-rel"/>
</dbReference>
<evidence type="ECO:0000256" key="3">
    <source>
        <dbReference type="ARBA" id="ARBA00012782"/>
    </source>
</evidence>
<dbReference type="NCBIfam" id="TIGR01178">
    <property type="entry name" value="ade"/>
    <property type="match status" value="1"/>
</dbReference>
<proteinExistence type="inferred from homology"/>
<evidence type="ECO:0000313" key="11">
    <source>
        <dbReference type="EMBL" id="SHF92492.1"/>
    </source>
</evidence>
<keyword evidence="5 8" id="KW-0464">Manganese</keyword>
<dbReference type="HAMAP" id="MF_01518">
    <property type="entry name" value="Adenine_deamin"/>
    <property type="match status" value="1"/>
</dbReference>
<comment type="similarity">
    <text evidence="2 8">Belongs to the metallo-dependent hydrolases superfamily. Adenine deaminase family.</text>
</comment>
<organism evidence="11 12">
    <name type="scientific">Ornithinibacillus halophilus</name>
    <dbReference type="NCBI Taxonomy" id="930117"/>
    <lineage>
        <taxon>Bacteria</taxon>
        <taxon>Bacillati</taxon>
        <taxon>Bacillota</taxon>
        <taxon>Bacilli</taxon>
        <taxon>Bacillales</taxon>
        <taxon>Bacillaceae</taxon>
        <taxon>Ornithinibacillus</taxon>
    </lineage>
</organism>
<dbReference type="SUPFAM" id="SSF51556">
    <property type="entry name" value="Metallo-dependent hydrolases"/>
    <property type="match status" value="1"/>
</dbReference>
<protein>
    <recommendedName>
        <fullName evidence="7 8">Adenine deaminase</fullName>
        <shortName evidence="8">Adenase</shortName>
        <shortName evidence="8">Adenine aminase</shortName>
        <ecNumber evidence="3 8">3.5.4.2</ecNumber>
    </recommendedName>
</protein>
<dbReference type="Gene3D" id="3.20.20.140">
    <property type="entry name" value="Metal-dependent hydrolases"/>
    <property type="match status" value="1"/>
</dbReference>
<evidence type="ECO:0000313" key="12">
    <source>
        <dbReference type="Proteomes" id="UP000183988"/>
    </source>
</evidence>
<feature type="domain" description="Amidohydrolase-related" evidence="9">
    <location>
        <begin position="66"/>
        <end position="349"/>
    </location>
</feature>
<evidence type="ECO:0000256" key="2">
    <source>
        <dbReference type="ARBA" id="ARBA00006773"/>
    </source>
</evidence>
<dbReference type="GO" id="GO:0006146">
    <property type="term" value="P:adenine catabolic process"/>
    <property type="evidence" value="ECO:0007669"/>
    <property type="project" value="InterPro"/>
</dbReference>
<dbReference type="AlphaFoldDB" id="A0A1M5FMV6"/>
<dbReference type="EC" id="3.5.4.2" evidence="3 8"/>